<sequence>MIDDFHSTMNELRQRGLHISVVNRSLLVSHIFNLDILVLNGFNKGRSRGFPIISGLSEYASTMRRNDHAPEEMPRKVFEREIFAPQTCEGEHDAYYPFDGFCYSLPHVATPKDVKSLVNLPVGNVFEVTMTDVSDILLFIQDSANLLFYTRGPTRTHISTQFASASLP</sequence>
<keyword evidence="2" id="KW-1185">Reference proteome</keyword>
<dbReference type="InParanoid" id="A0A0H2RGB0"/>
<name>A0A0H2RGB0_9AGAM</name>
<dbReference type="AlphaFoldDB" id="A0A0H2RGB0"/>
<dbReference type="EMBL" id="KQ086014">
    <property type="protein sequence ID" value="KLO10889.1"/>
    <property type="molecule type" value="Genomic_DNA"/>
</dbReference>
<proteinExistence type="predicted"/>
<evidence type="ECO:0000313" key="1">
    <source>
        <dbReference type="EMBL" id="KLO10889.1"/>
    </source>
</evidence>
<accession>A0A0H2RGB0</accession>
<gene>
    <name evidence="1" type="ORF">SCHPADRAFT_496168</name>
</gene>
<organism evidence="1 2">
    <name type="scientific">Schizopora paradoxa</name>
    <dbReference type="NCBI Taxonomy" id="27342"/>
    <lineage>
        <taxon>Eukaryota</taxon>
        <taxon>Fungi</taxon>
        <taxon>Dikarya</taxon>
        <taxon>Basidiomycota</taxon>
        <taxon>Agaricomycotina</taxon>
        <taxon>Agaricomycetes</taxon>
        <taxon>Hymenochaetales</taxon>
        <taxon>Schizoporaceae</taxon>
        <taxon>Schizopora</taxon>
    </lineage>
</organism>
<protein>
    <submittedName>
        <fullName evidence="1">Uncharacterized protein</fullName>
    </submittedName>
</protein>
<dbReference type="Proteomes" id="UP000053477">
    <property type="component" value="Unassembled WGS sequence"/>
</dbReference>
<evidence type="ECO:0000313" key="2">
    <source>
        <dbReference type="Proteomes" id="UP000053477"/>
    </source>
</evidence>
<reference evidence="1 2" key="1">
    <citation type="submission" date="2015-04" db="EMBL/GenBank/DDBJ databases">
        <title>Complete genome sequence of Schizopora paradoxa KUC8140, a cosmopolitan wood degrader in East Asia.</title>
        <authorList>
            <consortium name="DOE Joint Genome Institute"/>
            <person name="Min B."/>
            <person name="Park H."/>
            <person name="Jang Y."/>
            <person name="Kim J.-J."/>
            <person name="Kim K.H."/>
            <person name="Pangilinan J."/>
            <person name="Lipzen A."/>
            <person name="Riley R."/>
            <person name="Grigoriev I.V."/>
            <person name="Spatafora J.W."/>
            <person name="Choi I.-G."/>
        </authorList>
    </citation>
    <scope>NUCLEOTIDE SEQUENCE [LARGE SCALE GENOMIC DNA]</scope>
    <source>
        <strain evidence="1 2">KUC8140</strain>
    </source>
</reference>